<dbReference type="WBParaSite" id="SRDH1_80140.1">
    <property type="protein sequence ID" value="SRDH1_80140.1"/>
    <property type="gene ID" value="SRDH1_80140"/>
</dbReference>
<evidence type="ECO:0000313" key="1">
    <source>
        <dbReference type="Proteomes" id="UP000050792"/>
    </source>
</evidence>
<dbReference type="GO" id="GO:0000127">
    <property type="term" value="C:transcription factor TFIIIC complex"/>
    <property type="evidence" value="ECO:0007669"/>
    <property type="project" value="InterPro"/>
</dbReference>
<name>A0AA85G6J1_9TREM</name>
<dbReference type="PANTHER" id="PTHR15496:SF2">
    <property type="entry name" value="GENERAL TRANSCRIPTION FACTOR 3C POLYPEPTIDE 4"/>
    <property type="match status" value="1"/>
</dbReference>
<keyword evidence="1" id="KW-1185">Reference proteome</keyword>
<dbReference type="GO" id="GO:0004402">
    <property type="term" value="F:histone acetyltransferase activity"/>
    <property type="evidence" value="ECO:0007669"/>
    <property type="project" value="InterPro"/>
</dbReference>
<sequence>MNNPTISPITSVVLSVKGHICTTGGCVGSSEDKIAISTTEKLYILSFSLSHHDDRPKKIAIAQEVDFITRDFLRIELDNDCMLKGSEVDDEIKFSLKENVNRSILFPHLQINRDILKLKNGARLVSWSPRGVDKYERCIMSLTTMENRTVLCTLKGTESWEESVDLALIWQQYYVEHGRVAQSRKVVVDSRPQFIFQPTECNNIPSLICKSIMDYFDAIEDVVVAYTSWCQIVRQPRIKSTHSMNLKTAPDINNNMSYYVIPVDPTQLVTESFSLCSVTFLAVLMKSGAFCIWMVSVPFSGVSSMSLLWVDYTYAVVRSDSIDKRPNYIKLYDLDNLNLLLVLGFTDGSVKGLVFPIEYSPTGILVLTVPYLFNLWTTPLYHVTILASAWSMSRRLLCIGYGRHLLLFHIAKEDLEICFQQQNQRQEQPSSLSTPCRGRDPLYLVKSQFVSQPNPILGYITGIYLDNEQLLLTSVDGYLMRTSLDEVSECKLNWQVVWSSSNYDKSDVVHWEFHGLSVSTNGVYICFLEKPCNYLDNNRTRRSALLSPRVHFLSFWSNDSLQEIIFNPELPLNRKVDCLQELIQRWHSPDDKADNLSSNTDLRQICLEKIDFHQACLTDSSFPHSWLNKPLTTLQIYRFILCMLNKDTDESIKSRAQLWMTSLDNFIQQRHLERCYRLFLKSSVQRQARDCLLVSQMATLTLNIFRPVSQILTNSPSTMTTETIADATSTTIDSVSSCITNKNEDDTMIIDGALKKYICFVKDLPELAKSVHQLSVQLYVHRFKLSTDNIISQLQKLHVIPDLTYMNCSQNHPFERCMQSLEPCTDPMFRHCSQCNRVALSVSPQDRLSAWRSMILHPMCIYCDLPLTWKEF</sequence>
<evidence type="ECO:0008006" key="3">
    <source>
        <dbReference type="Google" id="ProtNLM"/>
    </source>
</evidence>
<protein>
    <recommendedName>
        <fullName evidence="3">Transcription factor IIIC 90kDa subunit N-terminal domain-containing protein</fullName>
    </recommendedName>
</protein>
<dbReference type="Proteomes" id="UP000050792">
    <property type="component" value="Unassembled WGS sequence"/>
</dbReference>
<reference evidence="1" key="1">
    <citation type="submission" date="2022-06" db="EMBL/GenBank/DDBJ databases">
        <authorList>
            <person name="Berger JAMES D."/>
            <person name="Berger JAMES D."/>
        </authorList>
    </citation>
    <scope>NUCLEOTIDE SEQUENCE [LARGE SCALE GENOMIC DNA]</scope>
</reference>
<dbReference type="InterPro" id="IPR044230">
    <property type="entry name" value="GTF3C4"/>
</dbReference>
<dbReference type="AlphaFoldDB" id="A0AA85G6J1"/>
<dbReference type="PANTHER" id="PTHR15496">
    <property type="entry name" value="GENERAL TRANSCRIPTION FACTOR 3C POLYPEPTIDE 4 FAMILY"/>
    <property type="match status" value="1"/>
</dbReference>
<accession>A0AA85G6J1</accession>
<reference evidence="2" key="2">
    <citation type="submission" date="2023-11" db="UniProtKB">
        <authorList>
            <consortium name="WormBaseParasite"/>
        </authorList>
    </citation>
    <scope>IDENTIFICATION</scope>
</reference>
<dbReference type="GO" id="GO:0006384">
    <property type="term" value="P:transcription initiation at RNA polymerase III promoter"/>
    <property type="evidence" value="ECO:0007669"/>
    <property type="project" value="InterPro"/>
</dbReference>
<organism evidence="1 2">
    <name type="scientific">Schistosoma rodhaini</name>
    <dbReference type="NCBI Taxonomy" id="6188"/>
    <lineage>
        <taxon>Eukaryota</taxon>
        <taxon>Metazoa</taxon>
        <taxon>Spiralia</taxon>
        <taxon>Lophotrochozoa</taxon>
        <taxon>Platyhelminthes</taxon>
        <taxon>Trematoda</taxon>
        <taxon>Digenea</taxon>
        <taxon>Strigeidida</taxon>
        <taxon>Schistosomatoidea</taxon>
        <taxon>Schistosomatidae</taxon>
        <taxon>Schistosoma</taxon>
    </lineage>
</organism>
<proteinExistence type="predicted"/>
<evidence type="ECO:0000313" key="2">
    <source>
        <dbReference type="WBParaSite" id="SRDH1_80140.1"/>
    </source>
</evidence>